<dbReference type="InterPro" id="IPR004089">
    <property type="entry name" value="MCPsignal_dom"/>
</dbReference>
<keyword evidence="5" id="KW-0812">Transmembrane</keyword>
<dbReference type="GO" id="GO:0004888">
    <property type="term" value="F:transmembrane signaling receptor activity"/>
    <property type="evidence" value="ECO:0007669"/>
    <property type="project" value="InterPro"/>
</dbReference>
<dbReference type="InterPro" id="IPR004090">
    <property type="entry name" value="Chemotax_Me-accpt_rcpt"/>
</dbReference>
<dbReference type="Gene3D" id="1.10.287.950">
    <property type="entry name" value="Methyl-accepting chemotaxis protein"/>
    <property type="match status" value="1"/>
</dbReference>
<comment type="similarity">
    <text evidence="3">Belongs to the methyl-accepting chemotaxis (MCP) protein family.</text>
</comment>
<dbReference type="Pfam" id="PF12729">
    <property type="entry name" value="4HB_MCP_1"/>
    <property type="match status" value="1"/>
</dbReference>
<evidence type="ECO:0000313" key="7">
    <source>
        <dbReference type="EMBL" id="QJQ02659.1"/>
    </source>
</evidence>
<dbReference type="AlphaFoldDB" id="A0A6M3ZVF8"/>
<dbReference type="Proteomes" id="UP000501648">
    <property type="component" value="Chromosome"/>
</dbReference>
<proteinExistence type="inferred from homology"/>
<accession>A0A6M3ZVF8</accession>
<dbReference type="SUPFAM" id="SSF58104">
    <property type="entry name" value="Methyl-accepting chemotaxis protein (MCP) signaling domain"/>
    <property type="match status" value="1"/>
</dbReference>
<dbReference type="SMART" id="SM00283">
    <property type="entry name" value="MA"/>
    <property type="match status" value="1"/>
</dbReference>
<evidence type="ECO:0000256" key="3">
    <source>
        <dbReference type="ARBA" id="ARBA00029447"/>
    </source>
</evidence>
<dbReference type="PANTHER" id="PTHR43531">
    <property type="entry name" value="PROTEIN ICFG"/>
    <property type="match status" value="1"/>
</dbReference>
<protein>
    <submittedName>
        <fullName evidence="7">Chemotaxis protein</fullName>
    </submittedName>
</protein>
<organism evidence="7 8">
    <name type="scientific">Herbaspirillum rubrisubalbicans Os34</name>
    <dbReference type="NCBI Taxonomy" id="1235827"/>
    <lineage>
        <taxon>Bacteria</taxon>
        <taxon>Pseudomonadati</taxon>
        <taxon>Pseudomonadota</taxon>
        <taxon>Betaproteobacteria</taxon>
        <taxon>Burkholderiales</taxon>
        <taxon>Oxalobacteraceae</taxon>
        <taxon>Herbaspirillum</taxon>
    </lineage>
</organism>
<dbReference type="PROSITE" id="PS50111">
    <property type="entry name" value="CHEMOTAXIS_TRANSDUC_2"/>
    <property type="match status" value="1"/>
</dbReference>
<keyword evidence="2" id="KW-0488">Methylation</keyword>
<feature type="transmembrane region" description="Helical" evidence="5">
    <location>
        <begin position="197"/>
        <end position="217"/>
    </location>
</feature>
<dbReference type="Pfam" id="PF00015">
    <property type="entry name" value="MCPsignal"/>
    <property type="match status" value="1"/>
</dbReference>
<dbReference type="GO" id="GO:0007165">
    <property type="term" value="P:signal transduction"/>
    <property type="evidence" value="ECO:0007669"/>
    <property type="project" value="UniProtKB-KW"/>
</dbReference>
<dbReference type="InterPro" id="IPR024478">
    <property type="entry name" value="HlyB_4HB_MCP"/>
</dbReference>
<evidence type="ECO:0000256" key="5">
    <source>
        <dbReference type="SAM" id="Phobius"/>
    </source>
</evidence>
<dbReference type="GO" id="GO:0006935">
    <property type="term" value="P:chemotaxis"/>
    <property type="evidence" value="ECO:0007669"/>
    <property type="project" value="InterPro"/>
</dbReference>
<dbReference type="PANTHER" id="PTHR43531:SF14">
    <property type="entry name" value="METHYL-ACCEPTING CHEMOTAXIS PROTEIN I-RELATED"/>
    <property type="match status" value="1"/>
</dbReference>
<gene>
    <name evidence="7" type="ORF">C798_21245</name>
</gene>
<feature type="domain" description="Methyl-accepting transducer" evidence="6">
    <location>
        <begin position="278"/>
        <end position="507"/>
    </location>
</feature>
<keyword evidence="5" id="KW-0472">Membrane</keyword>
<reference evidence="7 8" key="1">
    <citation type="journal article" date="2012" name="J. Bacteriol.">
        <title>Genome sequence of the pathogenic Herbaspirillum seropedicae strain Os34, isolated from rice roots.</title>
        <authorList>
            <person name="Ye W."/>
            <person name="Ye S."/>
            <person name="Liu J."/>
            <person name="Chang S."/>
            <person name="Chen M."/>
            <person name="Zhu B."/>
            <person name="Guo L."/>
            <person name="An Q."/>
        </authorList>
    </citation>
    <scope>NUCLEOTIDE SEQUENCE [LARGE SCALE GENOMIC DNA]</scope>
    <source>
        <strain evidence="7 8">Os34</strain>
    </source>
</reference>
<name>A0A6M3ZVF8_9BURK</name>
<feature type="transmembrane region" description="Helical" evidence="5">
    <location>
        <begin position="12"/>
        <end position="32"/>
    </location>
</feature>
<evidence type="ECO:0000256" key="2">
    <source>
        <dbReference type="ARBA" id="ARBA00022481"/>
    </source>
</evidence>
<dbReference type="CDD" id="cd11386">
    <property type="entry name" value="MCP_signal"/>
    <property type="match status" value="1"/>
</dbReference>
<dbReference type="EMBL" id="CP008956">
    <property type="protein sequence ID" value="QJQ02659.1"/>
    <property type="molecule type" value="Genomic_DNA"/>
</dbReference>
<keyword evidence="4" id="KW-0807">Transducer</keyword>
<dbReference type="PRINTS" id="PR00260">
    <property type="entry name" value="CHEMTRNSDUCR"/>
</dbReference>
<dbReference type="InterPro" id="IPR051310">
    <property type="entry name" value="MCP_chemotaxis"/>
</dbReference>
<evidence type="ECO:0000259" key="6">
    <source>
        <dbReference type="PROSITE" id="PS50111"/>
    </source>
</evidence>
<comment type="subcellular location">
    <subcellularLocation>
        <location evidence="1">Membrane</location>
    </subcellularLocation>
</comment>
<dbReference type="RefSeq" id="WP_017452049.1">
    <property type="nucleotide sequence ID" value="NZ_CP008956.1"/>
</dbReference>
<sequence>MDFRRLKVSSRLMLGFGSVLLLLLIIISMALLKMDQIDQQLSSITNVNNAEVHQLSIMRAAVFEQSLASRGILMSTTAEELKQYADLLPQQISIYSEAEKSLAKMFAEVPDTTDTEKKTIVIIQQQSAQVLPQLQQLIKAVQNNNSEEIKAVLKDSPLGRQQAQRRATLAELARFEDKLNEEARDEAKALYKTARRLIVTLGVLALLLGMASAILIIRSVVKQLGGEPADAAELASLIAKGDLRREVNVASADPASLMMSMKSMNTALRSIVREVRAGTDAITTASTEIAAGNLDLSSRTEEQASSLEQTASAMEQLVATVKNNADSAGQANQLAERASAVASESGQLVQEVVSTMAAIDASSKKIVDIISVIDGISFQTNILALNAAVEAARAGEQGRGFAVVASEVRSLAQRSSTAAREIKALIDDSVDKVATGSALVNQAGQTMHEVVTSVERVVSVIGAISAASSEQSKGIDEINHAISQMDQVTQQNAALVEQAAAASQSLQAQARKLSGVVEVFVVA</sequence>
<dbReference type="GO" id="GO:0005886">
    <property type="term" value="C:plasma membrane"/>
    <property type="evidence" value="ECO:0007669"/>
    <property type="project" value="TreeGrafter"/>
</dbReference>
<evidence type="ECO:0000313" key="8">
    <source>
        <dbReference type="Proteomes" id="UP000501648"/>
    </source>
</evidence>
<dbReference type="FunFam" id="1.10.287.950:FF:000001">
    <property type="entry name" value="Methyl-accepting chemotaxis sensory transducer"/>
    <property type="match status" value="1"/>
</dbReference>
<keyword evidence="5" id="KW-1133">Transmembrane helix</keyword>
<evidence type="ECO:0000256" key="4">
    <source>
        <dbReference type="PROSITE-ProRule" id="PRU00284"/>
    </source>
</evidence>
<evidence type="ECO:0000256" key="1">
    <source>
        <dbReference type="ARBA" id="ARBA00004370"/>
    </source>
</evidence>